<evidence type="ECO:0000313" key="10">
    <source>
        <dbReference type="Proteomes" id="UP000664122"/>
    </source>
</evidence>
<organism evidence="9 10">
    <name type="scientific">Jiella flava</name>
    <dbReference type="NCBI Taxonomy" id="2816857"/>
    <lineage>
        <taxon>Bacteria</taxon>
        <taxon>Pseudomonadati</taxon>
        <taxon>Pseudomonadota</taxon>
        <taxon>Alphaproteobacteria</taxon>
        <taxon>Hyphomicrobiales</taxon>
        <taxon>Aurantimonadaceae</taxon>
        <taxon>Jiella</taxon>
    </lineage>
</organism>
<evidence type="ECO:0000256" key="5">
    <source>
        <dbReference type="ARBA" id="ARBA00022741"/>
    </source>
</evidence>
<dbReference type="AlphaFoldDB" id="A0A939FZS4"/>
<keyword evidence="10" id="KW-1185">Reference proteome</keyword>
<dbReference type="EC" id="6.3.2.1" evidence="8"/>
<dbReference type="SUPFAM" id="SSF52374">
    <property type="entry name" value="Nucleotidylyl transferase"/>
    <property type="match status" value="1"/>
</dbReference>
<comment type="miscellaneous">
    <text evidence="8">The reaction proceeds by a bi uni uni bi ping pong mechanism.</text>
</comment>
<dbReference type="FunFam" id="3.40.50.620:FF:000013">
    <property type="entry name" value="Pantothenate synthetase"/>
    <property type="match status" value="1"/>
</dbReference>
<gene>
    <name evidence="8" type="primary">panC</name>
    <name evidence="9" type="ORF">J1C48_11580</name>
</gene>
<feature type="binding site" evidence="8">
    <location>
        <position position="158"/>
    </location>
    <ligand>
        <name>(R)-pantoate</name>
        <dbReference type="ChEBI" id="CHEBI:15980"/>
    </ligand>
</feature>
<evidence type="ECO:0000256" key="7">
    <source>
        <dbReference type="ARBA" id="ARBA00048258"/>
    </source>
</evidence>
<proteinExistence type="inferred from homology"/>
<protein>
    <recommendedName>
        <fullName evidence="8">Pantothenate synthetase</fullName>
        <shortName evidence="8">PS</shortName>
        <ecNumber evidence="8">6.3.2.1</ecNumber>
    </recommendedName>
    <alternativeName>
        <fullName evidence="8">Pantoate--beta-alanine ligase</fullName>
    </alternativeName>
    <alternativeName>
        <fullName evidence="8">Pantoate-activating enzyme</fullName>
    </alternativeName>
</protein>
<feature type="binding site" evidence="8">
    <location>
        <begin position="35"/>
        <end position="42"/>
    </location>
    <ligand>
        <name>ATP</name>
        <dbReference type="ChEBI" id="CHEBI:30616"/>
    </ligand>
</feature>
<dbReference type="PANTHER" id="PTHR21299:SF1">
    <property type="entry name" value="PANTOATE--BETA-ALANINE LIGASE"/>
    <property type="match status" value="1"/>
</dbReference>
<dbReference type="HAMAP" id="MF_00158">
    <property type="entry name" value="PanC"/>
    <property type="match status" value="1"/>
</dbReference>
<comment type="subcellular location">
    <subcellularLocation>
        <location evidence="8">Cytoplasm</location>
    </subcellularLocation>
</comment>
<evidence type="ECO:0000313" key="9">
    <source>
        <dbReference type="EMBL" id="MBO0663220.1"/>
    </source>
</evidence>
<dbReference type="InterPro" id="IPR014729">
    <property type="entry name" value="Rossmann-like_a/b/a_fold"/>
</dbReference>
<dbReference type="GO" id="GO:0004592">
    <property type="term" value="F:pantoate-beta-alanine ligase activity"/>
    <property type="evidence" value="ECO:0007669"/>
    <property type="project" value="UniProtKB-UniRule"/>
</dbReference>
<feature type="binding site" evidence="8">
    <location>
        <position position="181"/>
    </location>
    <ligand>
        <name>ATP</name>
        <dbReference type="ChEBI" id="CHEBI:30616"/>
    </ligand>
</feature>
<evidence type="ECO:0000256" key="8">
    <source>
        <dbReference type="HAMAP-Rule" id="MF_00158"/>
    </source>
</evidence>
<dbReference type="Gene3D" id="3.30.1300.10">
    <property type="entry name" value="Pantoate-beta-alanine ligase, C-terminal domain"/>
    <property type="match status" value="1"/>
</dbReference>
<dbReference type="GO" id="GO:0005829">
    <property type="term" value="C:cytosol"/>
    <property type="evidence" value="ECO:0007669"/>
    <property type="project" value="TreeGrafter"/>
</dbReference>
<dbReference type="Pfam" id="PF02569">
    <property type="entry name" value="Pantoate_ligase"/>
    <property type="match status" value="1"/>
</dbReference>
<feature type="active site" description="Proton donor" evidence="8">
    <location>
        <position position="42"/>
    </location>
</feature>
<dbReference type="NCBIfam" id="TIGR00018">
    <property type="entry name" value="panC"/>
    <property type="match status" value="1"/>
</dbReference>
<feature type="binding site" evidence="8">
    <location>
        <position position="66"/>
    </location>
    <ligand>
        <name>beta-alanine</name>
        <dbReference type="ChEBI" id="CHEBI:57966"/>
    </ligand>
</feature>
<evidence type="ECO:0000256" key="6">
    <source>
        <dbReference type="ARBA" id="ARBA00022840"/>
    </source>
</evidence>
<comment type="pathway">
    <text evidence="1 8">Cofactor biosynthesis; (R)-pantothenate biosynthesis; (R)-pantothenate from (R)-pantoate and beta-alanine: step 1/1.</text>
</comment>
<evidence type="ECO:0000256" key="2">
    <source>
        <dbReference type="ARBA" id="ARBA00009256"/>
    </source>
</evidence>
<evidence type="ECO:0000256" key="4">
    <source>
        <dbReference type="ARBA" id="ARBA00022655"/>
    </source>
</evidence>
<comment type="similarity">
    <text evidence="2 8">Belongs to the pantothenate synthetase family.</text>
</comment>
<comment type="catalytic activity">
    <reaction evidence="7 8">
        <text>(R)-pantoate + beta-alanine + ATP = (R)-pantothenate + AMP + diphosphate + H(+)</text>
        <dbReference type="Rhea" id="RHEA:10912"/>
        <dbReference type="ChEBI" id="CHEBI:15378"/>
        <dbReference type="ChEBI" id="CHEBI:15980"/>
        <dbReference type="ChEBI" id="CHEBI:29032"/>
        <dbReference type="ChEBI" id="CHEBI:30616"/>
        <dbReference type="ChEBI" id="CHEBI:33019"/>
        <dbReference type="ChEBI" id="CHEBI:57966"/>
        <dbReference type="ChEBI" id="CHEBI:456215"/>
        <dbReference type="EC" id="6.3.2.1"/>
    </reaction>
</comment>
<dbReference type="InterPro" id="IPR042176">
    <property type="entry name" value="Pantoate_ligase_C"/>
</dbReference>
<keyword evidence="8" id="KW-0963">Cytoplasm</keyword>
<comment type="subunit">
    <text evidence="8">Homodimer.</text>
</comment>
<feature type="binding site" evidence="8">
    <location>
        <begin position="152"/>
        <end position="155"/>
    </location>
    <ligand>
        <name>ATP</name>
        <dbReference type="ChEBI" id="CHEBI:30616"/>
    </ligand>
</feature>
<feature type="binding site" evidence="8">
    <location>
        <begin position="189"/>
        <end position="192"/>
    </location>
    <ligand>
        <name>ATP</name>
        <dbReference type="ChEBI" id="CHEBI:30616"/>
    </ligand>
</feature>
<accession>A0A939FZS4</accession>
<reference evidence="9" key="1">
    <citation type="submission" date="2021-03" db="EMBL/GenBank/DDBJ databases">
        <title>Whole genome sequence of Jiella sp. CQZ9-1.</title>
        <authorList>
            <person name="Tuo L."/>
        </authorList>
    </citation>
    <scope>NUCLEOTIDE SEQUENCE</scope>
    <source>
        <strain evidence="9">CQZ9-1</strain>
    </source>
</reference>
<dbReference type="InterPro" id="IPR004821">
    <property type="entry name" value="Cyt_trans-like"/>
</dbReference>
<comment type="function">
    <text evidence="8">Catalyzes the condensation of pantoate with beta-alanine in an ATP-dependent reaction via a pantoyl-adenylate intermediate.</text>
</comment>
<keyword evidence="3 8" id="KW-0436">Ligase</keyword>
<dbReference type="GO" id="GO:0005524">
    <property type="term" value="F:ATP binding"/>
    <property type="evidence" value="ECO:0007669"/>
    <property type="project" value="UniProtKB-KW"/>
</dbReference>
<dbReference type="InterPro" id="IPR003721">
    <property type="entry name" value="Pantoate_ligase"/>
</dbReference>
<dbReference type="GO" id="GO:0015940">
    <property type="term" value="P:pantothenate biosynthetic process"/>
    <property type="evidence" value="ECO:0007669"/>
    <property type="project" value="UniProtKB-UniRule"/>
</dbReference>
<dbReference type="PANTHER" id="PTHR21299">
    <property type="entry name" value="CYTIDYLATE KINASE/PANTOATE-BETA-ALANINE LIGASE"/>
    <property type="match status" value="1"/>
</dbReference>
<keyword evidence="4 8" id="KW-0566">Pantothenate biosynthesis</keyword>
<dbReference type="Proteomes" id="UP000664122">
    <property type="component" value="Unassembled WGS sequence"/>
</dbReference>
<comment type="caution">
    <text evidence="9">The sequence shown here is derived from an EMBL/GenBank/DDBJ whole genome shotgun (WGS) entry which is preliminary data.</text>
</comment>
<evidence type="ECO:0000256" key="1">
    <source>
        <dbReference type="ARBA" id="ARBA00004990"/>
    </source>
</evidence>
<keyword evidence="6 8" id="KW-0067">ATP-binding</keyword>
<dbReference type="Gene3D" id="3.40.50.620">
    <property type="entry name" value="HUPs"/>
    <property type="match status" value="1"/>
</dbReference>
<sequence length="294" mass="31975">MRTKRVERYETIADLRASLAPARRAEHSIGVVPTMGYLHAGHLELVRRARAETDVVVVTIFVNPTQFGENDDFANYPRNMERDLALLRQAGVDAVFTPSVAEMYPAPLQTAIALKPLGDMLIGTVRPGHFTGVATVVAKLFNITQPTRAYFGEKDFQQLAVIRRMVADLDIPVEIVGVPTVREADGLAMSSRNVRLSPQDRVAARVLSAALREGAAMIAAGERDPQRVLAVLEEMIAAEPGVLLRSLDIGDAADLAAIATIDRPVVLLVTAMVGPVLLIDQQEAWPKAGREESR</sequence>
<dbReference type="CDD" id="cd00560">
    <property type="entry name" value="PanC"/>
    <property type="match status" value="1"/>
</dbReference>
<feature type="binding site" evidence="8">
    <location>
        <position position="66"/>
    </location>
    <ligand>
        <name>(R)-pantoate</name>
        <dbReference type="ChEBI" id="CHEBI:15980"/>
    </ligand>
</feature>
<dbReference type="EMBL" id="JAFMPP010000009">
    <property type="protein sequence ID" value="MBO0663220.1"/>
    <property type="molecule type" value="Genomic_DNA"/>
</dbReference>
<keyword evidence="5 8" id="KW-0547">Nucleotide-binding</keyword>
<evidence type="ECO:0000256" key="3">
    <source>
        <dbReference type="ARBA" id="ARBA00022598"/>
    </source>
</evidence>
<name>A0A939FZS4_9HYPH</name>
<dbReference type="NCBIfam" id="TIGR00125">
    <property type="entry name" value="cyt_tran_rel"/>
    <property type="match status" value="1"/>
</dbReference>